<name>A0AA96GBY2_9BACT</name>
<evidence type="ECO:0008006" key="3">
    <source>
        <dbReference type="Google" id="ProtNLM"/>
    </source>
</evidence>
<dbReference type="RefSeq" id="WP_312641666.1">
    <property type="nucleotide sequence ID" value="NZ_CP116967.1"/>
</dbReference>
<sequence>MRYWWVNQNQIYRQEINGEYLWSPKRSVGGRRNPFYEFMREVSPGDVLLSFCDTRITALGIAQSYCYEWPKPDEFGTTGLNWSAIGWKVDVRFQELSNRIRPKEHIQKLRPFLPEKYSPLQKDGNGLQNLYLAKVSPALAASLFG</sequence>
<gene>
    <name evidence="1" type="ORF">PP769_15300</name>
</gene>
<accession>A0AA96GBY2</accession>
<dbReference type="AlphaFoldDB" id="A0AA96GBY2"/>
<reference evidence="1 2" key="1">
    <citation type="submission" date="2023-01" db="EMBL/GenBank/DDBJ databases">
        <title>Cultivation and genomic characterization of new, ubiquitous marine nitrite-oxidizing bacteria from the Nitrospirales.</title>
        <authorList>
            <person name="Mueller A.J."/>
            <person name="Daebeler A."/>
            <person name="Herbold C.W."/>
            <person name="Kirkegaard R.H."/>
            <person name="Daims H."/>
        </authorList>
    </citation>
    <scope>NUCLEOTIDE SEQUENCE [LARGE SCALE GENOMIC DNA]</scope>
    <source>
        <strain evidence="1 2">VA</strain>
    </source>
</reference>
<dbReference type="KEGG" id="nall:PP769_15300"/>
<dbReference type="EMBL" id="CP116967">
    <property type="protein sequence ID" value="WNM57325.1"/>
    <property type="molecule type" value="Genomic_DNA"/>
</dbReference>
<organism evidence="1 2">
    <name type="scientific">Candidatus Nitrospira allomarina</name>
    <dbReference type="NCBI Taxonomy" id="3020900"/>
    <lineage>
        <taxon>Bacteria</taxon>
        <taxon>Pseudomonadati</taxon>
        <taxon>Nitrospirota</taxon>
        <taxon>Nitrospiria</taxon>
        <taxon>Nitrospirales</taxon>
        <taxon>Nitrospiraceae</taxon>
        <taxon>Nitrospira</taxon>
    </lineage>
</organism>
<dbReference type="Proteomes" id="UP001302719">
    <property type="component" value="Chromosome"/>
</dbReference>
<proteinExistence type="predicted"/>
<evidence type="ECO:0000313" key="1">
    <source>
        <dbReference type="EMBL" id="WNM57325.1"/>
    </source>
</evidence>
<protein>
    <recommendedName>
        <fullName evidence="3">EVE domain-containing protein</fullName>
    </recommendedName>
</protein>
<evidence type="ECO:0000313" key="2">
    <source>
        <dbReference type="Proteomes" id="UP001302719"/>
    </source>
</evidence>
<keyword evidence="2" id="KW-1185">Reference proteome</keyword>